<keyword evidence="1" id="KW-0472">Membrane</keyword>
<keyword evidence="1" id="KW-0812">Transmembrane</keyword>
<name>A0ABY3VL63_9MYCO</name>
<dbReference type="Proteomes" id="UP001055336">
    <property type="component" value="Chromosome"/>
</dbReference>
<reference evidence="2" key="1">
    <citation type="submission" date="2022-08" db="EMBL/GenBank/DDBJ databases">
        <title>Whole genome sequencing of non-tuberculosis mycobacteria type-strains.</title>
        <authorList>
            <person name="Igarashi Y."/>
            <person name="Osugi A."/>
            <person name="Mitarai S."/>
        </authorList>
    </citation>
    <scope>NUCLEOTIDE SEQUENCE</scope>
    <source>
        <strain evidence="2">DSM 45127</strain>
    </source>
</reference>
<feature type="transmembrane region" description="Helical" evidence="1">
    <location>
        <begin position="12"/>
        <end position="32"/>
    </location>
</feature>
<evidence type="ECO:0000313" key="3">
    <source>
        <dbReference type="Proteomes" id="UP001055336"/>
    </source>
</evidence>
<gene>
    <name evidence="2" type="ORF">MKK62_02105</name>
</gene>
<organism evidence="2 3">
    <name type="scientific">Mycobacterium paraterrae</name>
    <dbReference type="NCBI Taxonomy" id="577492"/>
    <lineage>
        <taxon>Bacteria</taxon>
        <taxon>Bacillati</taxon>
        <taxon>Actinomycetota</taxon>
        <taxon>Actinomycetes</taxon>
        <taxon>Mycobacteriales</taxon>
        <taxon>Mycobacteriaceae</taxon>
        <taxon>Mycobacterium</taxon>
    </lineage>
</organism>
<sequence length="229" mass="25995">MGPLRFAAEFWWLIFPLGGVIGGGVRAVAAANERRADRRLERYRLKQQAKIAIAEAAGRDRVDKDTQRREIAKLVAAHDHTDARWLDYEVDVARLLDFPLMTDMRSPLTVAFHKAKQRADLLRPERPDDLLGDRSTQLEYREAVHDYVSAFDVAESEAIRRRRSDFSEDDQQRLARAQNLLRLAQDGAASPQERQSAYARAGRELDGLIALPARARIGIERRIAAQIEA</sequence>
<protein>
    <submittedName>
        <fullName evidence="2">Uncharacterized protein</fullName>
    </submittedName>
</protein>
<accession>A0ABY3VL63</accession>
<evidence type="ECO:0000313" key="2">
    <source>
        <dbReference type="EMBL" id="UMB70156.1"/>
    </source>
</evidence>
<dbReference type="EMBL" id="CP092488">
    <property type="protein sequence ID" value="UMB70156.1"/>
    <property type="molecule type" value="Genomic_DNA"/>
</dbReference>
<keyword evidence="1" id="KW-1133">Transmembrane helix</keyword>
<evidence type="ECO:0000256" key="1">
    <source>
        <dbReference type="SAM" id="Phobius"/>
    </source>
</evidence>
<dbReference type="RefSeq" id="WP_240261882.1">
    <property type="nucleotide sequence ID" value="NZ_CP092488.2"/>
</dbReference>
<proteinExistence type="predicted"/>
<keyword evidence="3" id="KW-1185">Reference proteome</keyword>